<name>A0A5E4RCN1_9BURK</name>
<dbReference type="InterPro" id="IPR000182">
    <property type="entry name" value="GNAT_dom"/>
</dbReference>
<dbReference type="PANTHER" id="PTHR43792">
    <property type="entry name" value="GNAT FAMILY, PUTATIVE (AFU_ORTHOLOGUE AFUA_3G00765)-RELATED-RELATED"/>
    <property type="match status" value="1"/>
</dbReference>
<accession>A0A5E4RCN1</accession>
<dbReference type="InterPro" id="IPR016181">
    <property type="entry name" value="Acyl_CoA_acyltransferase"/>
</dbReference>
<evidence type="ECO:0000313" key="5">
    <source>
        <dbReference type="EMBL" id="VVD60531.1"/>
    </source>
</evidence>
<proteinExistence type="inferred from homology"/>
<evidence type="ECO:0000256" key="1">
    <source>
        <dbReference type="ARBA" id="ARBA00022679"/>
    </source>
</evidence>
<feature type="domain" description="N-acetyltransferase" evidence="4">
    <location>
        <begin position="13"/>
        <end position="167"/>
    </location>
</feature>
<dbReference type="EMBL" id="CABPSK010000001">
    <property type="protein sequence ID" value="VVD60531.1"/>
    <property type="molecule type" value="Genomic_DNA"/>
</dbReference>
<dbReference type="PANTHER" id="PTHR43792:SF8">
    <property type="entry name" value="[RIBOSOMAL PROTEIN US5]-ALANINE N-ACETYLTRANSFERASE"/>
    <property type="match status" value="1"/>
</dbReference>
<keyword evidence="1 5" id="KW-0808">Transferase</keyword>
<dbReference type="PROSITE" id="PS51186">
    <property type="entry name" value="GNAT"/>
    <property type="match status" value="1"/>
</dbReference>
<keyword evidence="6" id="KW-1185">Reference proteome</keyword>
<dbReference type="Proteomes" id="UP000366945">
    <property type="component" value="Unassembled WGS sequence"/>
</dbReference>
<dbReference type="Gene3D" id="3.40.630.30">
    <property type="match status" value="1"/>
</dbReference>
<evidence type="ECO:0000256" key="3">
    <source>
        <dbReference type="ARBA" id="ARBA00038502"/>
    </source>
</evidence>
<evidence type="ECO:0000313" key="6">
    <source>
        <dbReference type="Proteomes" id="UP000366945"/>
    </source>
</evidence>
<dbReference type="AlphaFoldDB" id="A0A5E4RCN1"/>
<gene>
    <name evidence="5" type="ORF">PPN31114_00072</name>
</gene>
<keyword evidence="2" id="KW-0012">Acyltransferase</keyword>
<dbReference type="GeneID" id="300402155"/>
<dbReference type="OrthoDB" id="336415at2"/>
<sequence>MANSIHIVSWRDDHVQALPALANNPRVAANMAERFPSPYTLQDAQRWVATVSAPLLDPNRPAWAIEADGQLAGGIGLRRLSGAASHCGVISYWLGEAFWGQGIATAALRQALSHGIDTMGLVRVETTVFSWNVASARVLTKCGFVHEGTLRKSFNKLGALVDRDVFAFVCERNG</sequence>
<dbReference type="InterPro" id="IPR051531">
    <property type="entry name" value="N-acetyltransferase"/>
</dbReference>
<comment type="similarity">
    <text evidence="3">Belongs to the acetyltransferase family. RimJ subfamily.</text>
</comment>
<dbReference type="RefSeq" id="WP_150677553.1">
    <property type="nucleotide sequence ID" value="NZ_CABPSK010000001.1"/>
</dbReference>
<dbReference type="GO" id="GO:0016747">
    <property type="term" value="F:acyltransferase activity, transferring groups other than amino-acyl groups"/>
    <property type="evidence" value="ECO:0007669"/>
    <property type="project" value="InterPro"/>
</dbReference>
<protein>
    <submittedName>
        <fullName evidence="5">N-acetyltransferase GCN5</fullName>
    </submittedName>
</protein>
<organism evidence="5 6">
    <name type="scientific">Pandoraea pneumonica</name>
    <dbReference type="NCBI Taxonomy" id="2508299"/>
    <lineage>
        <taxon>Bacteria</taxon>
        <taxon>Pseudomonadati</taxon>
        <taxon>Pseudomonadota</taxon>
        <taxon>Betaproteobacteria</taxon>
        <taxon>Burkholderiales</taxon>
        <taxon>Burkholderiaceae</taxon>
        <taxon>Pandoraea</taxon>
    </lineage>
</organism>
<reference evidence="5 6" key="1">
    <citation type="submission" date="2019-08" db="EMBL/GenBank/DDBJ databases">
        <authorList>
            <person name="Peeters C."/>
        </authorList>
    </citation>
    <scope>NUCLEOTIDE SEQUENCE [LARGE SCALE GENOMIC DNA]</scope>
    <source>
        <strain evidence="5 6">LMG 31114</strain>
    </source>
</reference>
<dbReference type="SUPFAM" id="SSF55729">
    <property type="entry name" value="Acyl-CoA N-acyltransferases (Nat)"/>
    <property type="match status" value="1"/>
</dbReference>
<dbReference type="CDD" id="cd04301">
    <property type="entry name" value="NAT_SF"/>
    <property type="match status" value="1"/>
</dbReference>
<evidence type="ECO:0000259" key="4">
    <source>
        <dbReference type="PROSITE" id="PS51186"/>
    </source>
</evidence>
<evidence type="ECO:0000256" key="2">
    <source>
        <dbReference type="ARBA" id="ARBA00023315"/>
    </source>
</evidence>
<dbReference type="Pfam" id="PF13302">
    <property type="entry name" value="Acetyltransf_3"/>
    <property type="match status" value="1"/>
</dbReference>